<organism evidence="4">
    <name type="scientific">marine metagenome</name>
    <dbReference type="NCBI Taxonomy" id="408172"/>
    <lineage>
        <taxon>unclassified sequences</taxon>
        <taxon>metagenomes</taxon>
        <taxon>ecological metagenomes</taxon>
    </lineage>
</organism>
<dbReference type="Gene3D" id="3.40.50.720">
    <property type="entry name" value="NAD(P)-binding Rossmann-like Domain"/>
    <property type="match status" value="2"/>
</dbReference>
<dbReference type="GO" id="GO:0051287">
    <property type="term" value="F:NAD binding"/>
    <property type="evidence" value="ECO:0007669"/>
    <property type="project" value="InterPro"/>
</dbReference>
<dbReference type="SUPFAM" id="SSF52283">
    <property type="entry name" value="Formate/glycerate dehydrogenase catalytic domain-like"/>
    <property type="match status" value="1"/>
</dbReference>
<dbReference type="GO" id="GO:0005829">
    <property type="term" value="C:cytosol"/>
    <property type="evidence" value="ECO:0007669"/>
    <property type="project" value="TreeGrafter"/>
</dbReference>
<evidence type="ECO:0000256" key="2">
    <source>
        <dbReference type="ARBA" id="ARBA00023027"/>
    </source>
</evidence>
<proteinExistence type="predicted"/>
<dbReference type="EMBL" id="UINC01130048">
    <property type="protein sequence ID" value="SVD10862.1"/>
    <property type="molecule type" value="Genomic_DNA"/>
</dbReference>
<dbReference type="InterPro" id="IPR006140">
    <property type="entry name" value="D-isomer_DH_NAD-bd"/>
</dbReference>
<accession>A0A382SMS9</accession>
<dbReference type="Pfam" id="PF02826">
    <property type="entry name" value="2-Hacid_dh_C"/>
    <property type="match status" value="1"/>
</dbReference>
<dbReference type="PANTHER" id="PTHR10996:SF178">
    <property type="entry name" value="2-HYDROXYACID DEHYDROGENASE YGL185C-RELATED"/>
    <property type="match status" value="1"/>
</dbReference>
<feature type="non-terminal residue" evidence="4">
    <location>
        <position position="265"/>
    </location>
</feature>
<evidence type="ECO:0000256" key="1">
    <source>
        <dbReference type="ARBA" id="ARBA00023002"/>
    </source>
</evidence>
<dbReference type="InterPro" id="IPR036291">
    <property type="entry name" value="NAD(P)-bd_dom_sf"/>
</dbReference>
<dbReference type="GO" id="GO:0016618">
    <property type="term" value="F:hydroxypyruvate reductase [NAD(P)H] activity"/>
    <property type="evidence" value="ECO:0007669"/>
    <property type="project" value="TreeGrafter"/>
</dbReference>
<protein>
    <recommendedName>
        <fullName evidence="3">D-isomer specific 2-hydroxyacid dehydrogenase NAD-binding domain-containing protein</fullName>
    </recommendedName>
</protein>
<evidence type="ECO:0000259" key="3">
    <source>
        <dbReference type="Pfam" id="PF02826"/>
    </source>
</evidence>
<keyword evidence="2" id="KW-0520">NAD</keyword>
<name>A0A382SMS9_9ZZZZ</name>
<keyword evidence="1" id="KW-0560">Oxidoreductase</keyword>
<gene>
    <name evidence="4" type="ORF">METZ01_LOCUS363716</name>
</gene>
<dbReference type="SUPFAM" id="SSF51735">
    <property type="entry name" value="NAD(P)-binding Rossmann-fold domains"/>
    <property type="match status" value="1"/>
</dbReference>
<feature type="domain" description="D-isomer specific 2-hydroxyacid dehydrogenase NAD-binding" evidence="3">
    <location>
        <begin position="113"/>
        <end position="265"/>
    </location>
</feature>
<dbReference type="GO" id="GO:0030267">
    <property type="term" value="F:glyoxylate reductase (NADPH) activity"/>
    <property type="evidence" value="ECO:0007669"/>
    <property type="project" value="TreeGrafter"/>
</dbReference>
<evidence type="ECO:0000313" key="4">
    <source>
        <dbReference type="EMBL" id="SVD10862.1"/>
    </source>
</evidence>
<dbReference type="AlphaFoldDB" id="A0A382SMS9"/>
<reference evidence="4" key="1">
    <citation type="submission" date="2018-05" db="EMBL/GenBank/DDBJ databases">
        <authorList>
            <person name="Lanie J.A."/>
            <person name="Ng W.-L."/>
            <person name="Kazmierczak K.M."/>
            <person name="Andrzejewski T.M."/>
            <person name="Davidsen T.M."/>
            <person name="Wayne K.J."/>
            <person name="Tettelin H."/>
            <person name="Glass J.I."/>
            <person name="Rusch D."/>
            <person name="Podicherti R."/>
            <person name="Tsui H.-C.T."/>
            <person name="Winkler M.E."/>
        </authorList>
    </citation>
    <scope>NUCLEOTIDE SEQUENCE</scope>
</reference>
<sequence length="265" mass="28956">MTQPQFPSRDNTTIHFSHSAYQMASRFAARDLGIRHFQTDTVEATRERISETDVLVVSGFWRDTLLQEAPRLRYVQSISAGYDQYGLDALRDHGVFLCNASGVNADAVSHHAIGLALALIRHLPSARDHQHQRHWRGMISDIDQREDDLVGHTMLVIGLGAIGKRVARLARAFGMHTIGTKRDTATHDGACDEVHAPEALPTLLPRADFVVLCCPLTEATTDLIDKDTIALMKSSAYLINVARGGCVDPLALQDALTNGQIAGAG</sequence>
<dbReference type="InterPro" id="IPR050223">
    <property type="entry name" value="D-isomer_2-hydroxyacid_DH"/>
</dbReference>
<dbReference type="PANTHER" id="PTHR10996">
    <property type="entry name" value="2-HYDROXYACID DEHYDROGENASE-RELATED"/>
    <property type="match status" value="1"/>
</dbReference>